<evidence type="ECO:0000313" key="2">
    <source>
        <dbReference type="WBParaSite" id="JU765_v2.g10233.t1"/>
    </source>
</evidence>
<evidence type="ECO:0000313" key="1">
    <source>
        <dbReference type="Proteomes" id="UP000887576"/>
    </source>
</evidence>
<name>A0AC34PUV5_9BILA</name>
<organism evidence="1 2">
    <name type="scientific">Panagrolaimus sp. JU765</name>
    <dbReference type="NCBI Taxonomy" id="591449"/>
    <lineage>
        <taxon>Eukaryota</taxon>
        <taxon>Metazoa</taxon>
        <taxon>Ecdysozoa</taxon>
        <taxon>Nematoda</taxon>
        <taxon>Chromadorea</taxon>
        <taxon>Rhabditida</taxon>
        <taxon>Tylenchina</taxon>
        <taxon>Panagrolaimomorpha</taxon>
        <taxon>Panagrolaimoidea</taxon>
        <taxon>Panagrolaimidae</taxon>
        <taxon>Panagrolaimus</taxon>
    </lineage>
</organism>
<proteinExistence type="predicted"/>
<dbReference type="WBParaSite" id="JU765_v2.g10233.t1">
    <property type="protein sequence ID" value="JU765_v2.g10233.t1"/>
    <property type="gene ID" value="JU765_v2.g10233"/>
</dbReference>
<reference evidence="2" key="1">
    <citation type="submission" date="2022-11" db="UniProtKB">
        <authorList>
            <consortium name="WormBaseParasite"/>
        </authorList>
    </citation>
    <scope>IDENTIFICATION</scope>
</reference>
<protein>
    <submittedName>
        <fullName evidence="2">GATA-type domain-containing protein</fullName>
    </submittedName>
</protein>
<accession>A0AC34PUV5</accession>
<sequence length="442" mass="49155">MEFKFTGDPASASEANQAESLVQQLQYQHQEQLQQQQQLMMNLDPNQVLQNQIVEIDSGISNEDSVYSPIKPTFYPTQATHYYTNQLKNYDNTGTSIPYGSIFWNPSITAATGGTNSSVEAVAVAAANIGTDLTGAFSVQQSSSMLGDPTNLFGQQQASNFFQTQAAYSYPSSDYYRLVSNAVASTANGGLDPETAIQLHQSQLQVPIQLQQEHVHQNEHDQHSVELSINNLQLDSSHSSLERSHNRKSGQNRSTKPKAEDRQCINCGAKQTPLWRRDSSGQYLCNACGLFHKMNGTNRPLVKPKKRQTAQKRTGVTCVNCETTNTTLWRRNAEGGTVCNACGLYYKLHNVARPKTMKKEGIQSRNRKAHSKTGKAKSEPSDSEEMSMNQSNGHNFSSNMNAPIYDMIKPSPYDLKFTFANANPNYMPNGVQNPGYQQLFFH</sequence>
<dbReference type="Proteomes" id="UP000887576">
    <property type="component" value="Unplaced"/>
</dbReference>